<gene>
    <name evidence="1" type="ORF">DIATSA_LOCUS14037</name>
</gene>
<reference evidence="1" key="2">
    <citation type="submission" date="2022-10" db="EMBL/GenBank/DDBJ databases">
        <authorList>
            <consortium name="ENA_rothamsted_submissions"/>
            <consortium name="culmorum"/>
            <person name="King R."/>
        </authorList>
    </citation>
    <scope>NUCLEOTIDE SEQUENCE</scope>
</reference>
<protein>
    <submittedName>
        <fullName evidence="1">Uncharacterized protein</fullName>
    </submittedName>
</protein>
<reference evidence="1" key="1">
    <citation type="submission" date="2021-12" db="EMBL/GenBank/DDBJ databases">
        <authorList>
            <person name="King R."/>
        </authorList>
    </citation>
    <scope>NUCLEOTIDE SEQUENCE</scope>
</reference>
<dbReference type="EMBL" id="OU893340">
    <property type="protein sequence ID" value="CAG9796889.1"/>
    <property type="molecule type" value="Genomic_DNA"/>
</dbReference>
<dbReference type="AlphaFoldDB" id="A0A9N9RFJ6"/>
<dbReference type="OrthoDB" id="19988at2759"/>
<evidence type="ECO:0000313" key="2">
    <source>
        <dbReference type="Proteomes" id="UP001153714"/>
    </source>
</evidence>
<proteinExistence type="predicted"/>
<dbReference type="Proteomes" id="UP001153714">
    <property type="component" value="Chromosome 9"/>
</dbReference>
<accession>A0A9N9RFJ6</accession>
<keyword evidence="2" id="KW-1185">Reference proteome</keyword>
<organism evidence="1 2">
    <name type="scientific">Diatraea saccharalis</name>
    <name type="common">sugarcane borer</name>
    <dbReference type="NCBI Taxonomy" id="40085"/>
    <lineage>
        <taxon>Eukaryota</taxon>
        <taxon>Metazoa</taxon>
        <taxon>Ecdysozoa</taxon>
        <taxon>Arthropoda</taxon>
        <taxon>Hexapoda</taxon>
        <taxon>Insecta</taxon>
        <taxon>Pterygota</taxon>
        <taxon>Neoptera</taxon>
        <taxon>Endopterygota</taxon>
        <taxon>Lepidoptera</taxon>
        <taxon>Glossata</taxon>
        <taxon>Ditrysia</taxon>
        <taxon>Pyraloidea</taxon>
        <taxon>Crambidae</taxon>
        <taxon>Crambinae</taxon>
        <taxon>Diatraea</taxon>
    </lineage>
</organism>
<evidence type="ECO:0000313" key="1">
    <source>
        <dbReference type="EMBL" id="CAG9796889.1"/>
    </source>
</evidence>
<name>A0A9N9RFJ6_9NEOP</name>
<sequence>MHYGYDRFTVPDNHGAAPAAHALLNWYYMQNCLDDGGAPEIETLVVQKCAEELLYRDTPLSVACMLRSTQDYSKAKRTIDTHNTDTAVSATLYATLMKCNAPELRDNVYLTEPVVMARTTLKQKNASEEQLVLIRECIERLSGMSEVDQLRELGLTVNTLLFNADSDYRTEIIFRAARYVCLI</sequence>